<dbReference type="PIRSF" id="PIRSF002599">
    <property type="entry name" value="Cold_shock_A"/>
    <property type="match status" value="1"/>
</dbReference>
<evidence type="ECO:0000256" key="3">
    <source>
        <dbReference type="ARBA" id="ARBA00023015"/>
    </source>
</evidence>
<evidence type="ECO:0000313" key="9">
    <source>
        <dbReference type="Proteomes" id="UP000243745"/>
    </source>
</evidence>
<dbReference type="Pfam" id="PF00313">
    <property type="entry name" value="CSD"/>
    <property type="match status" value="1"/>
</dbReference>
<keyword evidence="2" id="KW-0963">Cytoplasm</keyword>
<dbReference type="CDD" id="cd04458">
    <property type="entry name" value="CSP_CDS"/>
    <property type="match status" value="1"/>
</dbReference>
<dbReference type="GO" id="GO:0003677">
    <property type="term" value="F:DNA binding"/>
    <property type="evidence" value="ECO:0007669"/>
    <property type="project" value="UniProtKB-KW"/>
</dbReference>
<protein>
    <submittedName>
        <fullName evidence="8">Cold shock protein (Beta-ribbon, CspA family)</fullName>
    </submittedName>
</protein>
<keyword evidence="9" id="KW-1185">Reference proteome</keyword>
<keyword evidence="5" id="KW-0010">Activator</keyword>
<name>A0A662ZHT9_9GAMM</name>
<dbReference type="SUPFAM" id="SSF50249">
    <property type="entry name" value="Nucleic acid-binding proteins"/>
    <property type="match status" value="1"/>
</dbReference>
<dbReference type="AlphaFoldDB" id="A0A662ZHT9"/>
<dbReference type="PRINTS" id="PR00050">
    <property type="entry name" value="COLDSHOCK"/>
</dbReference>
<feature type="domain" description="CSD" evidence="7">
    <location>
        <begin position="1"/>
        <end position="66"/>
    </location>
</feature>
<dbReference type="InterPro" id="IPR011129">
    <property type="entry name" value="CSD"/>
</dbReference>
<dbReference type="PANTHER" id="PTHR46565">
    <property type="entry name" value="COLD SHOCK DOMAIN PROTEIN 2"/>
    <property type="match status" value="1"/>
</dbReference>
<dbReference type="GO" id="GO:0005829">
    <property type="term" value="C:cytosol"/>
    <property type="evidence" value="ECO:0007669"/>
    <property type="project" value="UniProtKB-ARBA"/>
</dbReference>
<dbReference type="InterPro" id="IPR012156">
    <property type="entry name" value="Cold_shock_CspA"/>
</dbReference>
<evidence type="ECO:0000256" key="4">
    <source>
        <dbReference type="ARBA" id="ARBA00023125"/>
    </source>
</evidence>
<evidence type="ECO:0000256" key="6">
    <source>
        <dbReference type="ARBA" id="ARBA00023163"/>
    </source>
</evidence>
<organism evidence="8 9">
    <name type="scientific">Ruminobacter amylophilus</name>
    <dbReference type="NCBI Taxonomy" id="867"/>
    <lineage>
        <taxon>Bacteria</taxon>
        <taxon>Pseudomonadati</taxon>
        <taxon>Pseudomonadota</taxon>
        <taxon>Gammaproteobacteria</taxon>
        <taxon>Aeromonadales</taxon>
        <taxon>Succinivibrionaceae</taxon>
        <taxon>Ruminobacter</taxon>
    </lineage>
</organism>
<dbReference type="Gene3D" id="2.40.50.140">
    <property type="entry name" value="Nucleic acid-binding proteins"/>
    <property type="match status" value="1"/>
</dbReference>
<gene>
    <name evidence="8" type="ORF">SAMN02910344_01442</name>
</gene>
<dbReference type="Proteomes" id="UP000243745">
    <property type="component" value="Unassembled WGS sequence"/>
</dbReference>
<dbReference type="InterPro" id="IPR012340">
    <property type="entry name" value="NA-bd_OB-fold"/>
</dbReference>
<sequence>MLRGTVKWFNNAKGFGFVVPAEGKEDVFVHYTAIAMNGYRTLKPGQLVDYTAEITDHGLHAVTLTVVEENEEAAEKNDSKKDLSIAA</sequence>
<comment type="subcellular location">
    <subcellularLocation>
        <location evidence="1">Cytoplasm</location>
    </subcellularLocation>
</comment>
<proteinExistence type="predicted"/>
<dbReference type="PANTHER" id="PTHR46565:SF20">
    <property type="entry name" value="COLD SHOCK DOMAIN-CONTAINING PROTEIN 4"/>
    <property type="match status" value="1"/>
</dbReference>
<keyword evidence="4" id="KW-0238">DNA-binding</keyword>
<dbReference type="PROSITE" id="PS51857">
    <property type="entry name" value="CSD_2"/>
    <property type="match status" value="1"/>
</dbReference>
<evidence type="ECO:0000259" key="7">
    <source>
        <dbReference type="PROSITE" id="PS51857"/>
    </source>
</evidence>
<keyword evidence="3" id="KW-0805">Transcription regulation</keyword>
<dbReference type="OrthoDB" id="9810590at2"/>
<dbReference type="EMBL" id="FOXF01000025">
    <property type="protein sequence ID" value="SFP45770.1"/>
    <property type="molecule type" value="Genomic_DNA"/>
</dbReference>
<keyword evidence="6" id="KW-0804">Transcription</keyword>
<evidence type="ECO:0000256" key="5">
    <source>
        <dbReference type="ARBA" id="ARBA00023159"/>
    </source>
</evidence>
<evidence type="ECO:0000256" key="1">
    <source>
        <dbReference type="ARBA" id="ARBA00004496"/>
    </source>
</evidence>
<evidence type="ECO:0000313" key="8">
    <source>
        <dbReference type="EMBL" id="SFP45770.1"/>
    </source>
</evidence>
<evidence type="ECO:0000256" key="2">
    <source>
        <dbReference type="ARBA" id="ARBA00022490"/>
    </source>
</evidence>
<reference evidence="8 9" key="1">
    <citation type="submission" date="2016-10" db="EMBL/GenBank/DDBJ databases">
        <authorList>
            <person name="Varghese N."/>
            <person name="Submissions S."/>
        </authorList>
    </citation>
    <scope>NUCLEOTIDE SEQUENCE [LARGE SCALE GENOMIC DNA]</scope>
    <source>
        <strain evidence="8 9">DSM 1361</strain>
    </source>
</reference>
<dbReference type="InterPro" id="IPR002059">
    <property type="entry name" value="CSP_DNA-bd"/>
</dbReference>
<dbReference type="SMART" id="SM00357">
    <property type="entry name" value="CSP"/>
    <property type="match status" value="1"/>
</dbReference>
<dbReference type="RefSeq" id="WP_093142390.1">
    <property type="nucleotide sequence ID" value="NZ_FOXF01000025.1"/>
</dbReference>
<accession>A0A662ZHT9</accession>